<dbReference type="SUPFAM" id="SSF55729">
    <property type="entry name" value="Acyl-CoA N-acyltransferases (Nat)"/>
    <property type="match status" value="1"/>
</dbReference>
<dbReference type="InterPro" id="IPR016181">
    <property type="entry name" value="Acyl_CoA_acyltransferase"/>
</dbReference>
<dbReference type="Proteomes" id="UP000249451">
    <property type="component" value="Unassembled WGS sequence"/>
</dbReference>
<sequence>MFVQIVAPSTAAAVTAEPADCLRSFVFDANLAAQEASGDPAASSSPRRVLQRLQGSTESRTLLFGLTDSALGKAGELGLPVISAAEPSPEIDFDGFIHISLPLLEETDNADIECVLAADLLPLPGEELEPEALEVTRTLAGEALRLARKLGRRTVQVGMLYPPDADFHYDPMSQAYTELGFTRKHSEHQMYVDITDTPPILGAQVWPDYDIPEEFLDDVLRLLTLASTDAVFGDLSVEPIVWTRQRLREAHARLRSRHAHTLLVAIIEGGRVVTLTELSRHSDADPEVCEWTLTVTDRAHRRRGLATRAKQHAQHAVGHHWPDVRRAYCSVADADPAMNALYARLGAHAISASSAYELTVYDG</sequence>
<dbReference type="GO" id="GO:0016747">
    <property type="term" value="F:acyltransferase activity, transferring groups other than amino-acyl groups"/>
    <property type="evidence" value="ECO:0007669"/>
    <property type="project" value="InterPro"/>
</dbReference>
<dbReference type="Pfam" id="PF00583">
    <property type="entry name" value="Acetyltransf_1"/>
    <property type="match status" value="1"/>
</dbReference>
<dbReference type="Gene3D" id="3.40.630.30">
    <property type="match status" value="1"/>
</dbReference>
<gene>
    <name evidence="2" type="ORF">DI609_11000</name>
</gene>
<dbReference type="PROSITE" id="PS51186">
    <property type="entry name" value="GNAT"/>
    <property type="match status" value="1"/>
</dbReference>
<organism evidence="2 3">
    <name type="scientific">Corynebacterium urealyticum</name>
    <dbReference type="NCBI Taxonomy" id="43771"/>
    <lineage>
        <taxon>Bacteria</taxon>
        <taxon>Bacillati</taxon>
        <taxon>Actinomycetota</taxon>
        <taxon>Actinomycetes</taxon>
        <taxon>Mycobacteriales</taxon>
        <taxon>Corynebacteriaceae</taxon>
        <taxon>Corynebacterium</taxon>
    </lineage>
</organism>
<dbReference type="InterPro" id="IPR000182">
    <property type="entry name" value="GNAT_dom"/>
</dbReference>
<reference evidence="2 3" key="1">
    <citation type="submission" date="2017-11" db="EMBL/GenBank/DDBJ databases">
        <title>Infants hospitalized years apart are colonized by the same room-sourced microbial strains.</title>
        <authorList>
            <person name="Brooks B."/>
            <person name="Olm M.R."/>
            <person name="Firek B.A."/>
            <person name="Baker R."/>
            <person name="Thomas B.C."/>
            <person name="Morowitz M.J."/>
            <person name="Banfield J.F."/>
        </authorList>
    </citation>
    <scope>NUCLEOTIDE SEQUENCE [LARGE SCALE GENOMIC DNA]</scope>
    <source>
        <strain evidence="2">S2_012_000_R3_87</strain>
    </source>
</reference>
<name>A0A2W5AX66_9CORY</name>
<dbReference type="EMBL" id="QFNY01000301">
    <property type="protein sequence ID" value="PZO98313.1"/>
    <property type="molecule type" value="Genomic_DNA"/>
</dbReference>
<proteinExistence type="predicted"/>
<accession>A0A2W5AX66</accession>
<keyword evidence="2" id="KW-0808">Transferase</keyword>
<evidence type="ECO:0000259" key="1">
    <source>
        <dbReference type="PROSITE" id="PS51186"/>
    </source>
</evidence>
<protein>
    <submittedName>
        <fullName evidence="2">GNAT family acetyltransferase</fullName>
    </submittedName>
</protein>
<comment type="caution">
    <text evidence="2">The sequence shown here is derived from an EMBL/GenBank/DDBJ whole genome shotgun (WGS) entry which is preliminary data.</text>
</comment>
<dbReference type="AlphaFoldDB" id="A0A2W5AX66"/>
<feature type="domain" description="N-acetyltransferase" evidence="1">
    <location>
        <begin position="209"/>
        <end position="363"/>
    </location>
</feature>
<evidence type="ECO:0000313" key="3">
    <source>
        <dbReference type="Proteomes" id="UP000249451"/>
    </source>
</evidence>
<evidence type="ECO:0000313" key="2">
    <source>
        <dbReference type="EMBL" id="PZO98313.1"/>
    </source>
</evidence>